<evidence type="ECO:0000256" key="2">
    <source>
        <dbReference type="ARBA" id="ARBA00007620"/>
    </source>
</evidence>
<name>A0A3M7S1G5_BRAPC</name>
<evidence type="ECO:0000313" key="9">
    <source>
        <dbReference type="Proteomes" id="UP000276133"/>
    </source>
</evidence>
<feature type="domain" description="Lipid desaturase" evidence="7">
    <location>
        <begin position="133"/>
        <end position="310"/>
    </location>
</feature>
<keyword evidence="3 6" id="KW-0812">Transmembrane</keyword>
<dbReference type="Proteomes" id="UP000276133">
    <property type="component" value="Unassembled WGS sequence"/>
</dbReference>
<evidence type="ECO:0000256" key="1">
    <source>
        <dbReference type="ARBA" id="ARBA00004141"/>
    </source>
</evidence>
<comment type="subcellular location">
    <subcellularLocation>
        <location evidence="1">Membrane</location>
        <topology evidence="1">Multi-pass membrane protein</topology>
    </subcellularLocation>
</comment>
<reference evidence="8 9" key="1">
    <citation type="journal article" date="2018" name="Sci. Rep.">
        <title>Genomic signatures of local adaptation to the degree of environmental predictability in rotifers.</title>
        <authorList>
            <person name="Franch-Gras L."/>
            <person name="Hahn C."/>
            <person name="Garcia-Roger E.M."/>
            <person name="Carmona M.J."/>
            <person name="Serra M."/>
            <person name="Gomez A."/>
        </authorList>
    </citation>
    <scope>NUCLEOTIDE SEQUENCE [LARGE SCALE GENOMIC DNA]</scope>
    <source>
        <strain evidence="8">HYR1</strain>
    </source>
</reference>
<keyword evidence="9" id="KW-1185">Reference proteome</keyword>
<dbReference type="AlphaFoldDB" id="A0A3M7S1G5"/>
<feature type="transmembrane region" description="Helical" evidence="6">
    <location>
        <begin position="217"/>
        <end position="234"/>
    </location>
</feature>
<feature type="transmembrane region" description="Helical" evidence="6">
    <location>
        <begin position="123"/>
        <end position="147"/>
    </location>
</feature>
<dbReference type="PANTHER" id="PTHR48177:SF1">
    <property type="entry name" value="PLASMANYLETHANOLAMINE DESATURASE 1"/>
    <property type="match status" value="1"/>
</dbReference>
<dbReference type="InterPro" id="IPR019547">
    <property type="entry name" value="Lipid_desat"/>
</dbReference>
<dbReference type="OrthoDB" id="5103at2759"/>
<proteinExistence type="inferred from homology"/>
<dbReference type="Pfam" id="PF10520">
    <property type="entry name" value="Lipid_desat"/>
    <property type="match status" value="1"/>
</dbReference>
<dbReference type="InterPro" id="IPR052601">
    <property type="entry name" value="Plasmalogen_desaturase"/>
</dbReference>
<dbReference type="STRING" id="10195.A0A3M7S1G5"/>
<dbReference type="GO" id="GO:0016020">
    <property type="term" value="C:membrane"/>
    <property type="evidence" value="ECO:0007669"/>
    <property type="project" value="UniProtKB-SubCell"/>
</dbReference>
<protein>
    <submittedName>
        <fullName evidence="8">Transmembrane protein-like</fullName>
    </submittedName>
</protein>
<dbReference type="GO" id="GO:0006631">
    <property type="term" value="P:fatty acid metabolic process"/>
    <property type="evidence" value="ECO:0007669"/>
    <property type="project" value="UniProtKB-UniPathway"/>
</dbReference>
<feature type="transmembrane region" description="Helical" evidence="6">
    <location>
        <begin position="188"/>
        <end position="205"/>
    </location>
</feature>
<gene>
    <name evidence="8" type="ORF">BpHYR1_007535</name>
</gene>
<dbReference type="UniPathway" id="UPA00199"/>
<dbReference type="EMBL" id="REGN01002176">
    <property type="protein sequence ID" value="RNA29663.1"/>
    <property type="molecule type" value="Genomic_DNA"/>
</dbReference>
<keyword evidence="5 6" id="KW-0472">Membrane</keyword>
<dbReference type="GO" id="GO:0016491">
    <property type="term" value="F:oxidoreductase activity"/>
    <property type="evidence" value="ECO:0007669"/>
    <property type="project" value="TreeGrafter"/>
</dbReference>
<evidence type="ECO:0000259" key="7">
    <source>
        <dbReference type="Pfam" id="PF10520"/>
    </source>
</evidence>
<evidence type="ECO:0000256" key="5">
    <source>
        <dbReference type="ARBA" id="ARBA00023136"/>
    </source>
</evidence>
<organism evidence="8 9">
    <name type="scientific">Brachionus plicatilis</name>
    <name type="common">Marine rotifer</name>
    <name type="synonym">Brachionus muelleri</name>
    <dbReference type="NCBI Taxonomy" id="10195"/>
    <lineage>
        <taxon>Eukaryota</taxon>
        <taxon>Metazoa</taxon>
        <taxon>Spiralia</taxon>
        <taxon>Gnathifera</taxon>
        <taxon>Rotifera</taxon>
        <taxon>Eurotatoria</taxon>
        <taxon>Monogononta</taxon>
        <taxon>Pseudotrocha</taxon>
        <taxon>Ploima</taxon>
        <taxon>Brachionidae</taxon>
        <taxon>Brachionus</taxon>
    </lineage>
</organism>
<accession>A0A3M7S1G5</accession>
<evidence type="ECO:0000256" key="6">
    <source>
        <dbReference type="SAM" id="Phobius"/>
    </source>
</evidence>
<dbReference type="PANTHER" id="PTHR48177">
    <property type="entry name" value="TRANSMEMBRANE PROTEIN 189"/>
    <property type="match status" value="1"/>
</dbReference>
<evidence type="ECO:0000256" key="4">
    <source>
        <dbReference type="ARBA" id="ARBA00022989"/>
    </source>
</evidence>
<evidence type="ECO:0000313" key="8">
    <source>
        <dbReference type="EMBL" id="RNA29663.1"/>
    </source>
</evidence>
<keyword evidence="4 6" id="KW-1133">Transmembrane helix</keyword>
<feature type="transmembrane region" description="Helical" evidence="6">
    <location>
        <begin position="96"/>
        <end position="117"/>
    </location>
</feature>
<sequence>MTVGLKTWECMPSVDSAESSANSNSAPSLSSLAPAKSSENFNNLINATEPIASANHSHNISALKKHLKAPAKSGRNHAGAKYLASQYTKLKRAFEYSALMLSIPLIFFNLYFFFFYFDIRKWYFIFPAAIGGILTADFLSGIVHWAADSYGSVDMFLIGKNLLRNFREHHIDPTAITRHDFVETNGDNFAVIIPALGYIAYQFLSNSVEQIMLDYNWHMYLFLLSVFVTLTNQFHKWSHTYFGLPRYITILQDMHVILPRIHHRVHHVTPHDTYFCITTGWLNYPLEKIKFWPTMENMIFKLSGIKPRSDDMKWALKTE</sequence>
<evidence type="ECO:0000256" key="3">
    <source>
        <dbReference type="ARBA" id="ARBA00022692"/>
    </source>
</evidence>
<comment type="caution">
    <text evidence="8">The sequence shown here is derived from an EMBL/GenBank/DDBJ whole genome shotgun (WGS) entry which is preliminary data.</text>
</comment>
<comment type="similarity">
    <text evidence="2">Belongs to the fatty acid desaturase CarF family.</text>
</comment>